<dbReference type="EMBL" id="JAPQES010000007">
    <property type="protein sequence ID" value="MCY6372469.1"/>
    <property type="molecule type" value="Genomic_DNA"/>
</dbReference>
<comment type="caution">
    <text evidence="3">The sequence shown here is derived from an EMBL/GenBank/DDBJ whole genome shotgun (WGS) entry which is preliminary data.</text>
</comment>
<reference evidence="3" key="1">
    <citation type="submission" date="2022-12" db="EMBL/GenBank/DDBJ databases">
        <authorList>
            <person name="Wang J."/>
        </authorList>
    </citation>
    <scope>NUCLEOTIDE SEQUENCE</scope>
    <source>
        <strain evidence="3">HY-42-06</strain>
    </source>
</reference>
<protein>
    <submittedName>
        <fullName evidence="3">Phage tail family protein</fullName>
    </submittedName>
</protein>
<sequence length="288" mass="32655">MEKIIFTNLRGQSIVLKNSGPFIIEKIEGTGSSQTTVLTSKAPSQDGRSYHGTLLEERVLPITGSIVGENVENMYRKRQELCSIFNPKIKGKLKYINNAGEHEINCIVENISFKDKVSEIQDFLIQLYCPNPFWTDTQECKKEVALWAGDFEFELEIPEEGIEMGHRESNLIVNILNKGDSKCGMRIEFTALATVVNPSLFDVYTRKYLKVKRTLQAGDKLIISTDFGNKRVEMVKSNGISQNVFNYIDLNSEFLQLNVGDNLLRYDAEKGIDNLEVAIYHKPLYLGV</sequence>
<dbReference type="RefSeq" id="WP_268051465.1">
    <property type="nucleotide sequence ID" value="NZ_JAPQES010000007.1"/>
</dbReference>
<evidence type="ECO:0000313" key="4">
    <source>
        <dbReference type="Proteomes" id="UP001079657"/>
    </source>
</evidence>
<accession>A0ABT4CTR1</accession>
<feature type="domain" description="Siphovirus-type tail component RIFT-related" evidence="1">
    <location>
        <begin position="10"/>
        <end position="129"/>
    </location>
</feature>
<evidence type="ECO:0000313" key="3">
    <source>
        <dbReference type="EMBL" id="MCY6372469.1"/>
    </source>
</evidence>
<gene>
    <name evidence="3" type="ORF">OXH55_17715</name>
</gene>
<dbReference type="InterPro" id="IPR008841">
    <property type="entry name" value="Siphovirus-type_tail_N"/>
</dbReference>
<organism evidence="3 4">
    <name type="scientific">Clostridium ganghwense</name>
    <dbReference type="NCBI Taxonomy" id="312089"/>
    <lineage>
        <taxon>Bacteria</taxon>
        <taxon>Bacillati</taxon>
        <taxon>Bacillota</taxon>
        <taxon>Clostridia</taxon>
        <taxon>Eubacteriales</taxon>
        <taxon>Clostridiaceae</taxon>
        <taxon>Clostridium</taxon>
    </lineage>
</organism>
<dbReference type="Proteomes" id="UP001079657">
    <property type="component" value="Unassembled WGS sequence"/>
</dbReference>
<keyword evidence="4" id="KW-1185">Reference proteome</keyword>
<dbReference type="Gene3D" id="2.60.120.860">
    <property type="match status" value="1"/>
</dbReference>
<dbReference type="Gene3D" id="2.40.30.200">
    <property type="match status" value="1"/>
</dbReference>
<feature type="domain" description="Siphovirus-type tail component C-terminal" evidence="2">
    <location>
        <begin position="179"/>
        <end position="274"/>
    </location>
</feature>
<proteinExistence type="predicted"/>
<dbReference type="InterPro" id="IPR054738">
    <property type="entry name" value="Siphovirus-type_tail_C"/>
</dbReference>
<dbReference type="Pfam" id="PF22768">
    <property type="entry name" value="SPP1_Dit"/>
    <property type="match status" value="1"/>
</dbReference>
<dbReference type="Pfam" id="PF05709">
    <property type="entry name" value="Sipho_tail"/>
    <property type="match status" value="1"/>
</dbReference>
<name>A0ABT4CTR1_9CLOT</name>
<evidence type="ECO:0000259" key="2">
    <source>
        <dbReference type="Pfam" id="PF22768"/>
    </source>
</evidence>
<evidence type="ECO:0000259" key="1">
    <source>
        <dbReference type="Pfam" id="PF05709"/>
    </source>
</evidence>